<dbReference type="InterPro" id="IPR015797">
    <property type="entry name" value="NUDIX_hydrolase-like_dom_sf"/>
</dbReference>
<feature type="domain" description="Nudix hydrolase" evidence="2">
    <location>
        <begin position="75"/>
        <end position="204"/>
    </location>
</feature>
<keyword evidence="4" id="KW-1185">Reference proteome</keyword>
<name>A0A1M4XQA3_9ACTN</name>
<evidence type="ECO:0000313" key="4">
    <source>
        <dbReference type="Proteomes" id="UP000184295"/>
    </source>
</evidence>
<protein>
    <submittedName>
        <fullName evidence="3">ADP-ribose pyrophosphatase YjhB, NUDIX family</fullName>
    </submittedName>
</protein>
<dbReference type="Gene3D" id="3.90.79.10">
    <property type="entry name" value="Nucleoside Triphosphate Pyrophosphohydrolase"/>
    <property type="match status" value="1"/>
</dbReference>
<dbReference type="STRING" id="1121881.SAMN02745225_02099"/>
<comment type="similarity">
    <text evidence="1">Belongs to the Nudix hydrolase family.</text>
</comment>
<evidence type="ECO:0000259" key="2">
    <source>
        <dbReference type="PROSITE" id="PS51462"/>
    </source>
</evidence>
<reference evidence="4" key="1">
    <citation type="submission" date="2016-11" db="EMBL/GenBank/DDBJ databases">
        <authorList>
            <person name="Varghese N."/>
            <person name="Submissions S."/>
        </authorList>
    </citation>
    <scope>NUCLEOTIDE SEQUENCE [LARGE SCALE GENOMIC DNA]</scope>
    <source>
        <strain evidence="4">DSM 19514</strain>
    </source>
</reference>
<dbReference type="Pfam" id="PF12535">
    <property type="entry name" value="Nudix_N"/>
    <property type="match status" value="1"/>
</dbReference>
<accession>A0A1M4XQA3</accession>
<gene>
    <name evidence="3" type="ORF">SAMN02745225_02099</name>
</gene>
<dbReference type="PANTHER" id="PTHR43736">
    <property type="entry name" value="ADP-RIBOSE PYROPHOSPHATASE"/>
    <property type="match status" value="1"/>
</dbReference>
<dbReference type="Gene3D" id="6.10.250.1120">
    <property type="match status" value="1"/>
</dbReference>
<evidence type="ECO:0000313" key="3">
    <source>
        <dbReference type="EMBL" id="SHE95679.1"/>
    </source>
</evidence>
<sequence length="219" mass="24023">MRWAESISALAVTGLGFSENLYERERYEEILKVAAEIRVASNGDGEGYVSADIDPDALYGMWISRVGSGVQGYVTPKVSVAAVVRNDAKEILLIQRGDSGVWLYPTGWADVGYSPSEVVVKEVREETGVAVDVVGVLAVLDGMRSGFTSIPMYSIVFLCQYRSGEIDRHPLETRDAGWFSLDALPSPIPDIKKRVPGLTEAVELGKVVKTYFDPVREEM</sequence>
<dbReference type="Pfam" id="PF00293">
    <property type="entry name" value="NUDIX"/>
    <property type="match status" value="1"/>
</dbReference>
<dbReference type="AlphaFoldDB" id="A0A1M4XQA3"/>
<dbReference type="EMBL" id="FQUL01000043">
    <property type="protein sequence ID" value="SHE95679.1"/>
    <property type="molecule type" value="Genomic_DNA"/>
</dbReference>
<dbReference type="PANTHER" id="PTHR43736:SF1">
    <property type="entry name" value="DIHYDRONEOPTERIN TRIPHOSPHATE DIPHOSPHATASE"/>
    <property type="match status" value="1"/>
</dbReference>
<organism evidence="3 4">
    <name type="scientific">Ferrithrix thermotolerans DSM 19514</name>
    <dbReference type="NCBI Taxonomy" id="1121881"/>
    <lineage>
        <taxon>Bacteria</taxon>
        <taxon>Bacillati</taxon>
        <taxon>Actinomycetota</taxon>
        <taxon>Acidimicrobiia</taxon>
        <taxon>Acidimicrobiales</taxon>
        <taxon>Acidimicrobiaceae</taxon>
        <taxon>Ferrithrix</taxon>
    </lineage>
</organism>
<dbReference type="PROSITE" id="PS51462">
    <property type="entry name" value="NUDIX"/>
    <property type="match status" value="1"/>
</dbReference>
<evidence type="ECO:0000256" key="1">
    <source>
        <dbReference type="ARBA" id="ARBA00005582"/>
    </source>
</evidence>
<dbReference type="Proteomes" id="UP000184295">
    <property type="component" value="Unassembled WGS sequence"/>
</dbReference>
<dbReference type="SUPFAM" id="SSF55811">
    <property type="entry name" value="Nudix"/>
    <property type="match status" value="1"/>
</dbReference>
<dbReference type="InterPro" id="IPR059176">
    <property type="entry name" value="UDP-X_N"/>
</dbReference>
<dbReference type="InterPro" id="IPR000086">
    <property type="entry name" value="NUDIX_hydrolase_dom"/>
</dbReference>
<proteinExistence type="inferred from homology"/>